<keyword evidence="3" id="KW-0274">FAD</keyword>
<dbReference type="EMBL" id="NSDM01000006">
    <property type="protein sequence ID" value="MDQ2585493.1"/>
    <property type="molecule type" value="Genomic_DNA"/>
</dbReference>
<feature type="compositionally biased region" description="Low complexity" evidence="5">
    <location>
        <begin position="81"/>
        <end position="101"/>
    </location>
</feature>
<evidence type="ECO:0000259" key="6">
    <source>
        <dbReference type="Pfam" id="PF07992"/>
    </source>
</evidence>
<proteinExistence type="predicted"/>
<feature type="region of interest" description="Disordered" evidence="5">
    <location>
        <begin position="1"/>
        <end position="109"/>
    </location>
</feature>
<sequence>MAGRPHDPHPHGDHRHRPLPPAGPAGEAGHAGTRAGLRTRTRRRGRQRARHQRRQRALPPLRHLPGRGARPVPTPRRRAPALRAQAPARAVRQGAGRRAGLPHARDRAAGACPVKNEERVVVAGGGLAGLRAGERLRELGFRGEIVIVSAERHLPYHRPALSKEAVNGELNATDLRLTISRELNAVWRLNTAATHLEPDRHVVGLPGGEELKYDGLVIATGVEPRHLAGAPRQDARIHVLRTVDDAIAIKQAINSTQGLVVVVGGGLIGCEMAASVKTMGRDVAIVSRSSTLLGSAVGKNIADTVTEAHRVRGVRMAMGVKIRHWVRQAGGVAIHLSDGQVFFAAVVVIAVGASPSIHWLRGSGLVLEDGVLCDPTCHVVGAADIVAAGDVARWPNLRFGGQPRRVEHWLNAVEMGRAAAENLLAGRQNSRPFTPVPRFWTEQYGMRIQGSGLPSMGKDTTTLAGSQKDHRTITGFVDDGRLVGMVGLDAPTAMIKLSTELWRQNRVAAPGPQRRSPQHLVPPGQLTEPGREPPPGRYEERPTRFEEPARAAVPAPPPPPGPPQAGPAPAHPAPAQVEWLRYESDRVGAGPAGTAPPPPSYEDVATAYETARWEAARMEGALLEVARREGARVDGTRFAGAAGYDTRAHEEAGYERGSYERSRHEAEPTRFERPAGLLEPDPRFGRDPRSEPDPRPEPPEHGAGVPRRQQESQPLPVPPHAPVVRTRSNVRPLVRTGRRARPR</sequence>
<evidence type="ECO:0000259" key="7">
    <source>
        <dbReference type="Pfam" id="PF14759"/>
    </source>
</evidence>
<evidence type="ECO:0000313" key="8">
    <source>
        <dbReference type="EMBL" id="MDQ2585493.1"/>
    </source>
</evidence>
<feature type="region of interest" description="Disordered" evidence="5">
    <location>
        <begin position="638"/>
        <end position="743"/>
    </location>
</feature>
<feature type="domain" description="FAD/NAD(P)-binding" evidence="6">
    <location>
        <begin position="119"/>
        <end position="416"/>
    </location>
</feature>
<keyword evidence="2" id="KW-0285">Flavoprotein</keyword>
<feature type="compositionally biased region" description="Basic and acidic residues" evidence="5">
    <location>
        <begin position="680"/>
        <end position="700"/>
    </location>
</feature>
<dbReference type="InterPro" id="IPR036188">
    <property type="entry name" value="FAD/NAD-bd_sf"/>
</dbReference>
<evidence type="ECO:0000256" key="1">
    <source>
        <dbReference type="ARBA" id="ARBA00001974"/>
    </source>
</evidence>
<dbReference type="Gene3D" id="3.50.50.60">
    <property type="entry name" value="FAD/NAD(P)-binding domain"/>
    <property type="match status" value="2"/>
</dbReference>
<feature type="domain" description="Reductase C-terminal" evidence="7">
    <location>
        <begin position="439"/>
        <end position="498"/>
    </location>
</feature>
<evidence type="ECO:0000256" key="5">
    <source>
        <dbReference type="SAM" id="MobiDB-lite"/>
    </source>
</evidence>
<evidence type="ECO:0000256" key="3">
    <source>
        <dbReference type="ARBA" id="ARBA00022827"/>
    </source>
</evidence>
<feature type="compositionally biased region" description="Basic and acidic residues" evidence="5">
    <location>
        <begin position="537"/>
        <end position="549"/>
    </location>
</feature>
<comment type="cofactor">
    <cofactor evidence="1">
        <name>FAD</name>
        <dbReference type="ChEBI" id="CHEBI:57692"/>
    </cofactor>
</comment>
<feature type="compositionally biased region" description="Basic and acidic residues" evidence="5">
    <location>
        <begin position="1"/>
        <end position="11"/>
    </location>
</feature>
<dbReference type="PANTHER" id="PTHR43557">
    <property type="entry name" value="APOPTOSIS-INDUCING FACTOR 1"/>
    <property type="match status" value="1"/>
</dbReference>
<dbReference type="Gene3D" id="3.30.390.30">
    <property type="match status" value="1"/>
</dbReference>
<evidence type="ECO:0000313" key="9">
    <source>
        <dbReference type="Proteomes" id="UP001225605"/>
    </source>
</evidence>
<dbReference type="Proteomes" id="UP001225605">
    <property type="component" value="Unassembled WGS sequence"/>
</dbReference>
<dbReference type="InterPro" id="IPR028202">
    <property type="entry name" value="Reductase_C"/>
</dbReference>
<accession>A0ABU0X041</accession>
<organism evidence="8 9">
    <name type="scientific">Saccharothrix yanglingensis</name>
    <dbReference type="NCBI Taxonomy" id="659496"/>
    <lineage>
        <taxon>Bacteria</taxon>
        <taxon>Bacillati</taxon>
        <taxon>Actinomycetota</taxon>
        <taxon>Actinomycetes</taxon>
        <taxon>Pseudonocardiales</taxon>
        <taxon>Pseudonocardiaceae</taxon>
        <taxon>Saccharothrix</taxon>
    </lineage>
</organism>
<comment type="caution">
    <text evidence="8">The sequence shown here is derived from an EMBL/GenBank/DDBJ whole genome shotgun (WGS) entry which is preliminary data.</text>
</comment>
<keyword evidence="4" id="KW-0560">Oxidoreductase</keyword>
<dbReference type="InterPro" id="IPR050446">
    <property type="entry name" value="FAD-oxidoreductase/Apoptosis"/>
</dbReference>
<name>A0ABU0X041_9PSEU</name>
<dbReference type="Pfam" id="PF14759">
    <property type="entry name" value="Reductase_C"/>
    <property type="match status" value="1"/>
</dbReference>
<gene>
    <name evidence="8" type="ORF">CKY47_16200</name>
</gene>
<evidence type="ECO:0000256" key="2">
    <source>
        <dbReference type="ARBA" id="ARBA00022630"/>
    </source>
</evidence>
<evidence type="ECO:0000256" key="4">
    <source>
        <dbReference type="ARBA" id="ARBA00023002"/>
    </source>
</evidence>
<feature type="region of interest" description="Disordered" evidence="5">
    <location>
        <begin position="506"/>
        <end position="602"/>
    </location>
</feature>
<dbReference type="InterPro" id="IPR023753">
    <property type="entry name" value="FAD/NAD-binding_dom"/>
</dbReference>
<evidence type="ECO:0008006" key="10">
    <source>
        <dbReference type="Google" id="ProtNLM"/>
    </source>
</evidence>
<keyword evidence="9" id="KW-1185">Reference proteome</keyword>
<dbReference type="Pfam" id="PF07992">
    <property type="entry name" value="Pyr_redox_2"/>
    <property type="match status" value="1"/>
</dbReference>
<dbReference type="PRINTS" id="PR00368">
    <property type="entry name" value="FADPNR"/>
</dbReference>
<dbReference type="InterPro" id="IPR016156">
    <property type="entry name" value="FAD/NAD-linked_Rdtase_dimer_sf"/>
</dbReference>
<dbReference type="PRINTS" id="PR00411">
    <property type="entry name" value="PNDRDTASEI"/>
</dbReference>
<feature type="compositionally biased region" description="Basic and acidic residues" evidence="5">
    <location>
        <begin position="646"/>
        <end position="673"/>
    </location>
</feature>
<dbReference type="SUPFAM" id="SSF55424">
    <property type="entry name" value="FAD/NAD-linked reductases, dimerisation (C-terminal) domain"/>
    <property type="match status" value="1"/>
</dbReference>
<dbReference type="SUPFAM" id="SSF51905">
    <property type="entry name" value="FAD/NAD(P)-binding domain"/>
    <property type="match status" value="2"/>
</dbReference>
<feature type="compositionally biased region" description="Basic residues" evidence="5">
    <location>
        <begin position="37"/>
        <end position="56"/>
    </location>
</feature>
<feature type="compositionally biased region" description="Pro residues" evidence="5">
    <location>
        <begin position="554"/>
        <end position="572"/>
    </location>
</feature>
<protein>
    <recommendedName>
        <fullName evidence="10">FAD/NAD(P)-binding domain-containing protein</fullName>
    </recommendedName>
</protein>
<reference evidence="8 9" key="1">
    <citation type="submission" date="2017-06" db="EMBL/GenBank/DDBJ databases">
        <title>Cultured bacterium strain Saccharothrix yanglingensis Hhs.015.</title>
        <authorList>
            <person name="Xia Y."/>
        </authorList>
    </citation>
    <scope>NUCLEOTIDE SEQUENCE [LARGE SCALE GENOMIC DNA]</scope>
    <source>
        <strain evidence="8 9">Hhs.015</strain>
    </source>
</reference>
<feature type="compositionally biased region" description="Low complexity" evidence="5">
    <location>
        <begin position="57"/>
        <end position="71"/>
    </location>
</feature>
<feature type="compositionally biased region" description="Low complexity" evidence="5">
    <location>
        <begin position="24"/>
        <end position="36"/>
    </location>
</feature>
<dbReference type="PANTHER" id="PTHR43557:SF2">
    <property type="entry name" value="RIESKE DOMAIN-CONTAINING PROTEIN-RELATED"/>
    <property type="match status" value="1"/>
</dbReference>